<protein>
    <submittedName>
        <fullName evidence="1">Uncharacterized protein</fullName>
    </submittedName>
</protein>
<sequence length="88" mass="10186">MPRFENSIGTTLTLNLYRVRERPGRNSEDQSLAKENSYLGKIVQVLLHEKCRTSSTLDIDHRFRRLNIANSNAIVDKGQRRNDPTMLD</sequence>
<evidence type="ECO:0000313" key="1">
    <source>
        <dbReference type="EMBL" id="KAF7413211.1"/>
    </source>
</evidence>
<accession>A0A834KUI5</accession>
<organism evidence="1 2">
    <name type="scientific">Vespula pensylvanica</name>
    <name type="common">Western yellow jacket</name>
    <name type="synonym">Wasp</name>
    <dbReference type="NCBI Taxonomy" id="30213"/>
    <lineage>
        <taxon>Eukaryota</taxon>
        <taxon>Metazoa</taxon>
        <taxon>Ecdysozoa</taxon>
        <taxon>Arthropoda</taxon>
        <taxon>Hexapoda</taxon>
        <taxon>Insecta</taxon>
        <taxon>Pterygota</taxon>
        <taxon>Neoptera</taxon>
        <taxon>Endopterygota</taxon>
        <taxon>Hymenoptera</taxon>
        <taxon>Apocrita</taxon>
        <taxon>Aculeata</taxon>
        <taxon>Vespoidea</taxon>
        <taxon>Vespidae</taxon>
        <taxon>Vespinae</taxon>
        <taxon>Vespula</taxon>
    </lineage>
</organism>
<keyword evidence="2" id="KW-1185">Reference proteome</keyword>
<name>A0A834KUI5_VESPE</name>
<dbReference type="Proteomes" id="UP000600918">
    <property type="component" value="Unassembled WGS sequence"/>
</dbReference>
<evidence type="ECO:0000313" key="2">
    <source>
        <dbReference type="Proteomes" id="UP000600918"/>
    </source>
</evidence>
<gene>
    <name evidence="1" type="ORF">H0235_013062</name>
</gene>
<proteinExistence type="predicted"/>
<dbReference type="EMBL" id="JACSDY010000012">
    <property type="protein sequence ID" value="KAF7413211.1"/>
    <property type="molecule type" value="Genomic_DNA"/>
</dbReference>
<dbReference type="AlphaFoldDB" id="A0A834KUI5"/>
<comment type="caution">
    <text evidence="1">The sequence shown here is derived from an EMBL/GenBank/DDBJ whole genome shotgun (WGS) entry which is preliminary data.</text>
</comment>
<reference evidence="1" key="1">
    <citation type="journal article" date="2020" name="G3 (Bethesda)">
        <title>High-Quality Assemblies for Three Invasive Social Wasps from the &lt;i&gt;Vespula&lt;/i&gt; Genus.</title>
        <authorList>
            <person name="Harrop T.W.R."/>
            <person name="Guhlin J."/>
            <person name="McLaughlin G.M."/>
            <person name="Permina E."/>
            <person name="Stockwell P."/>
            <person name="Gilligan J."/>
            <person name="Le Lec M.F."/>
            <person name="Gruber M.A.M."/>
            <person name="Quinn O."/>
            <person name="Lovegrove M."/>
            <person name="Duncan E.J."/>
            <person name="Remnant E.J."/>
            <person name="Van Eeckhoven J."/>
            <person name="Graham B."/>
            <person name="Knapp R.A."/>
            <person name="Langford K.W."/>
            <person name="Kronenberg Z."/>
            <person name="Press M.O."/>
            <person name="Eacker S.M."/>
            <person name="Wilson-Rankin E.E."/>
            <person name="Purcell J."/>
            <person name="Lester P.J."/>
            <person name="Dearden P.K."/>
        </authorList>
    </citation>
    <scope>NUCLEOTIDE SEQUENCE</scope>
    <source>
        <strain evidence="1">Volc-1</strain>
    </source>
</reference>